<evidence type="ECO:0000313" key="1">
    <source>
        <dbReference type="EMBL" id="SDJ67494.1"/>
    </source>
</evidence>
<protein>
    <submittedName>
        <fullName evidence="1">Uncharacterized protein</fullName>
    </submittedName>
</protein>
<sequence>MGNSPAHGPQCPAPSPVAASGRSYAFPAPAMPPSRRSGRWPRWEIARTWTVVCDALACRGQRPLLPVVHAKFPPNHAPVGAAHGRDSRAPARFWGTESGFQQVSELRNWDGLAWRGTFEREKGSQCMRAEGLPTGSHSRSRVWTRSRKVSAFCSFMLISTRWASSTFSRAAHSSGVLHFRGLGSAP</sequence>
<evidence type="ECO:0000313" key="2">
    <source>
        <dbReference type="Proteomes" id="UP000199305"/>
    </source>
</evidence>
<gene>
    <name evidence="1" type="ORF">SAMN05216212_0651</name>
</gene>
<name>A0A1G8VNF4_9GAMM</name>
<accession>A0A1G8VNF4</accession>
<keyword evidence="2" id="KW-1185">Reference proteome</keyword>
<dbReference type="Proteomes" id="UP000199305">
    <property type="component" value="Unassembled WGS sequence"/>
</dbReference>
<organism evidence="1 2">
    <name type="scientific">Microbulbifer yueqingensis</name>
    <dbReference type="NCBI Taxonomy" id="658219"/>
    <lineage>
        <taxon>Bacteria</taxon>
        <taxon>Pseudomonadati</taxon>
        <taxon>Pseudomonadota</taxon>
        <taxon>Gammaproteobacteria</taxon>
        <taxon>Cellvibrionales</taxon>
        <taxon>Microbulbiferaceae</taxon>
        <taxon>Microbulbifer</taxon>
    </lineage>
</organism>
<dbReference type="EMBL" id="FNFH01000001">
    <property type="protein sequence ID" value="SDJ67494.1"/>
    <property type="molecule type" value="Genomic_DNA"/>
</dbReference>
<proteinExistence type="predicted"/>
<reference evidence="2" key="1">
    <citation type="submission" date="2016-10" db="EMBL/GenBank/DDBJ databases">
        <authorList>
            <person name="Varghese N."/>
            <person name="Submissions S."/>
        </authorList>
    </citation>
    <scope>NUCLEOTIDE SEQUENCE [LARGE SCALE GENOMIC DNA]</scope>
    <source>
        <strain evidence="2">CGMCC 1.10658</strain>
    </source>
</reference>
<dbReference type="STRING" id="658219.SAMN05216212_0651"/>
<dbReference type="AlphaFoldDB" id="A0A1G8VNF4"/>